<gene>
    <name evidence="1" type="ORF">CTRU02_209801</name>
</gene>
<comment type="caution">
    <text evidence="1">The sequence shown here is derived from an EMBL/GenBank/DDBJ whole genome shotgun (WGS) entry which is preliminary data.</text>
</comment>
<name>A0ACC3YTD5_COLTU</name>
<protein>
    <submittedName>
        <fullName evidence="1">Uncharacterized protein</fullName>
    </submittedName>
</protein>
<proteinExistence type="predicted"/>
<organism evidence="1 2">
    <name type="scientific">Colletotrichum truncatum</name>
    <name type="common">Anthracnose fungus</name>
    <name type="synonym">Colletotrichum capsici</name>
    <dbReference type="NCBI Taxonomy" id="5467"/>
    <lineage>
        <taxon>Eukaryota</taxon>
        <taxon>Fungi</taxon>
        <taxon>Dikarya</taxon>
        <taxon>Ascomycota</taxon>
        <taxon>Pezizomycotina</taxon>
        <taxon>Sordariomycetes</taxon>
        <taxon>Hypocreomycetidae</taxon>
        <taxon>Glomerellales</taxon>
        <taxon>Glomerellaceae</taxon>
        <taxon>Colletotrichum</taxon>
        <taxon>Colletotrichum truncatum species complex</taxon>
    </lineage>
</organism>
<accession>A0ACC3YTD5</accession>
<keyword evidence="2" id="KW-1185">Reference proteome</keyword>
<reference evidence="1 2" key="1">
    <citation type="journal article" date="2020" name="Phytopathology">
        <title>Genome Sequence Resources of Colletotrichum truncatum, C. plurivorum, C. musicola, and C. sojae: Four Species Pathogenic to Soybean (Glycine max).</title>
        <authorList>
            <person name="Rogerio F."/>
            <person name="Boufleur T.R."/>
            <person name="Ciampi-Guillardi M."/>
            <person name="Sukno S.A."/>
            <person name="Thon M.R."/>
            <person name="Massola Junior N.S."/>
            <person name="Baroncelli R."/>
        </authorList>
    </citation>
    <scope>NUCLEOTIDE SEQUENCE [LARGE SCALE GENOMIC DNA]</scope>
    <source>
        <strain evidence="1 2">CMES1059</strain>
    </source>
</reference>
<sequence length="712" mass="78662">MSHSSFSIRRLISPRRLHTVGVDVDERRHSDDSAMSEDLYNIDTQSKQQKSKSWAPSRRQSNDNARRPSREDALARRTKSIRRIPSNAFFLAEGSPQSSSGSLSGHEGSTHTASSYEENDALCSSRSQPRASRSTAPKRLADRRHLCISPLQIKQHMVPASFSSPGIKTFEAGHVDSSEHPAFTTTTITPPTTAEDDGLEKWSLNVQDLIRETDEAFKAVGTAIEEAKTAVASFPPSSDTRPMTVFQSPKISKMDEPHSANRTPPLPPPTRHVSSFSTSRPRRKKSKKTQYKSRSKKSARWQLGEDVAGILSGQFFRKMEVNELLSPEYIQAMRAGRESQLQSRISSDTTRTASTEGSETPVEPFHLQDLPSRIGAAGVGAAVAPNGMVSHPKTLEPAMQRGFTVKEKSPRRKMPVSKANTEIEENMDADADDDDDDEIKPPPPPAKNPLRFSARPQAKLLPPIPEVVITTPYTAPYTSSRKNQTTRTVTPADEDEFLFLQSTPYTLNHPSIRHGKIRFPKTDVAQGMKIDPDETLDWTAFQMAILGAGDLFSDPSNLPQLLEADEISGLTEWFEDFGFDNPGLLIASSSATASPASVASGYSPMSSVASDIDLPIPVEFEYPHGFWNEGNLDASKFLTTGCNIRRWTMESHPKRYNRGSFESLPPSPMMELVTIRAANGESEVVPMGYNLGHDLGDFLRWEAENVYATGVY</sequence>
<evidence type="ECO:0000313" key="2">
    <source>
        <dbReference type="Proteomes" id="UP000805649"/>
    </source>
</evidence>
<dbReference type="Proteomes" id="UP000805649">
    <property type="component" value="Unassembled WGS sequence"/>
</dbReference>
<evidence type="ECO:0000313" key="1">
    <source>
        <dbReference type="EMBL" id="KAL0935210.1"/>
    </source>
</evidence>
<dbReference type="EMBL" id="VUJX02000006">
    <property type="protein sequence ID" value="KAL0935210.1"/>
    <property type="molecule type" value="Genomic_DNA"/>
</dbReference>